<sequence length="437" mass="47829">MATPTIASNAQPHVTLGARWKRFGFGENARMAFDTLRNHKMRSFLTVLGVVIGVAAQIFVASILVGFDSSMREMLESFGANTLFIQRFNPGIHTGRLSAEERQRKVLTLEDGEAIKELCPSVAEVDVEIFQDWWSNPRNITARSGGHEVFSIDHSGTLPTYEVVHNAPTQEGRWFTDAENEHRADVVVIGAGIEDALFPGHDAIGKNILIDGINYTIVGVLEKRKQYLISDDSQDKIAKVPYRTYQKHHPQDHEGFIAAMAFPGKMAQAQDEVTNVLRVRRRVPPNQPNNFGIDSADAIADQFRQIMSMTFLMTIVVSSIGLLVGGVGVMNIMLMSVTERTHEIGVRKAIGAKKGDIIRQFLTEAIVLTGAGGVVGVIFGMLGAKGISMIFTTLSTSVPLWAVISGVAVAMSVGLFFGMYPAVKAARLDPVEALRYE</sequence>
<dbReference type="GO" id="GO:0022857">
    <property type="term" value="F:transmembrane transporter activity"/>
    <property type="evidence" value="ECO:0007669"/>
    <property type="project" value="TreeGrafter"/>
</dbReference>
<dbReference type="InterPro" id="IPR025857">
    <property type="entry name" value="MacB_PCD"/>
</dbReference>
<feature type="transmembrane region" description="Helical" evidence="7">
    <location>
        <begin position="357"/>
        <end position="379"/>
    </location>
</feature>
<evidence type="ECO:0000256" key="4">
    <source>
        <dbReference type="ARBA" id="ARBA00022989"/>
    </source>
</evidence>
<evidence type="ECO:0000313" key="10">
    <source>
        <dbReference type="EMBL" id="ABF43376.1"/>
    </source>
</evidence>
<dbReference type="Pfam" id="PF12704">
    <property type="entry name" value="MacB_PCD"/>
    <property type="match status" value="1"/>
</dbReference>
<evidence type="ECO:0000256" key="3">
    <source>
        <dbReference type="ARBA" id="ARBA00022692"/>
    </source>
</evidence>
<dbReference type="Pfam" id="PF02687">
    <property type="entry name" value="FtsX"/>
    <property type="match status" value="1"/>
</dbReference>
<dbReference type="AlphaFoldDB" id="Q1IIC4"/>
<evidence type="ECO:0000313" key="11">
    <source>
        <dbReference type="Proteomes" id="UP000002432"/>
    </source>
</evidence>
<keyword evidence="5 7" id="KW-0472">Membrane</keyword>
<dbReference type="KEGG" id="aba:Acid345_4376"/>
<feature type="domain" description="MacB-like periplasmic core" evidence="9">
    <location>
        <begin position="43"/>
        <end position="275"/>
    </location>
</feature>
<dbReference type="GO" id="GO:0005886">
    <property type="term" value="C:plasma membrane"/>
    <property type="evidence" value="ECO:0007669"/>
    <property type="project" value="UniProtKB-SubCell"/>
</dbReference>
<dbReference type="EMBL" id="CP000360">
    <property type="protein sequence ID" value="ABF43376.1"/>
    <property type="molecule type" value="Genomic_DNA"/>
</dbReference>
<dbReference type="STRING" id="204669.Acid345_4376"/>
<feature type="domain" description="ABC3 transporter permease C-terminal" evidence="8">
    <location>
        <begin position="315"/>
        <end position="430"/>
    </location>
</feature>
<keyword evidence="4 7" id="KW-1133">Transmembrane helix</keyword>
<dbReference type="PANTHER" id="PTHR30572">
    <property type="entry name" value="MEMBRANE COMPONENT OF TRANSPORTER-RELATED"/>
    <property type="match status" value="1"/>
</dbReference>
<gene>
    <name evidence="10" type="ordered locus">Acid345_4376</name>
</gene>
<comment type="similarity">
    <text evidence="6">Belongs to the ABC-4 integral membrane protein family.</text>
</comment>
<evidence type="ECO:0000256" key="1">
    <source>
        <dbReference type="ARBA" id="ARBA00004651"/>
    </source>
</evidence>
<keyword evidence="2" id="KW-1003">Cell membrane</keyword>
<evidence type="ECO:0000256" key="7">
    <source>
        <dbReference type="SAM" id="Phobius"/>
    </source>
</evidence>
<dbReference type="RefSeq" id="WP_011525173.1">
    <property type="nucleotide sequence ID" value="NC_008009.1"/>
</dbReference>
<protein>
    <submittedName>
        <fullName evidence="10">ABC efflux pump, inner membrane subunit</fullName>
    </submittedName>
</protein>
<reference evidence="10 11" key="1">
    <citation type="journal article" date="2009" name="Appl. Environ. Microbiol.">
        <title>Three genomes from the phylum Acidobacteria provide insight into the lifestyles of these microorganisms in soils.</title>
        <authorList>
            <person name="Ward N.L."/>
            <person name="Challacombe J.F."/>
            <person name="Janssen P.H."/>
            <person name="Henrissat B."/>
            <person name="Coutinho P.M."/>
            <person name="Wu M."/>
            <person name="Xie G."/>
            <person name="Haft D.H."/>
            <person name="Sait M."/>
            <person name="Badger J."/>
            <person name="Barabote R.D."/>
            <person name="Bradley B."/>
            <person name="Brettin T.S."/>
            <person name="Brinkac L.M."/>
            <person name="Bruce D."/>
            <person name="Creasy T."/>
            <person name="Daugherty S.C."/>
            <person name="Davidsen T.M."/>
            <person name="DeBoy R.T."/>
            <person name="Detter J.C."/>
            <person name="Dodson R.J."/>
            <person name="Durkin A.S."/>
            <person name="Ganapathy A."/>
            <person name="Gwinn-Giglio M."/>
            <person name="Han C.S."/>
            <person name="Khouri H."/>
            <person name="Kiss H."/>
            <person name="Kothari S.P."/>
            <person name="Madupu R."/>
            <person name="Nelson K.E."/>
            <person name="Nelson W.C."/>
            <person name="Paulsen I."/>
            <person name="Penn K."/>
            <person name="Ren Q."/>
            <person name="Rosovitz M.J."/>
            <person name="Selengut J.D."/>
            <person name="Shrivastava S."/>
            <person name="Sullivan S.A."/>
            <person name="Tapia R."/>
            <person name="Thompson L.S."/>
            <person name="Watkins K.L."/>
            <person name="Yang Q."/>
            <person name="Yu C."/>
            <person name="Zafar N."/>
            <person name="Zhou L."/>
            <person name="Kuske C.R."/>
        </authorList>
    </citation>
    <scope>NUCLEOTIDE SEQUENCE [LARGE SCALE GENOMIC DNA]</scope>
    <source>
        <strain evidence="10 11">Ellin345</strain>
    </source>
</reference>
<evidence type="ECO:0000259" key="9">
    <source>
        <dbReference type="Pfam" id="PF12704"/>
    </source>
</evidence>
<keyword evidence="11" id="KW-1185">Reference proteome</keyword>
<evidence type="ECO:0000259" key="8">
    <source>
        <dbReference type="Pfam" id="PF02687"/>
    </source>
</evidence>
<dbReference type="HOGENOM" id="CLU_000604_8_0_0"/>
<dbReference type="eggNOG" id="COG0577">
    <property type="taxonomic scope" value="Bacteria"/>
</dbReference>
<dbReference type="PANTHER" id="PTHR30572:SF4">
    <property type="entry name" value="ABC TRANSPORTER PERMEASE YTRF"/>
    <property type="match status" value="1"/>
</dbReference>
<accession>Q1IIC4</accession>
<keyword evidence="3 7" id="KW-0812">Transmembrane</keyword>
<dbReference type="InterPro" id="IPR050250">
    <property type="entry name" value="Macrolide_Exporter_MacB"/>
</dbReference>
<evidence type="ECO:0000256" key="5">
    <source>
        <dbReference type="ARBA" id="ARBA00023136"/>
    </source>
</evidence>
<dbReference type="InterPro" id="IPR003838">
    <property type="entry name" value="ABC3_permease_C"/>
</dbReference>
<feature type="transmembrane region" description="Helical" evidence="7">
    <location>
        <begin position="311"/>
        <end position="337"/>
    </location>
</feature>
<comment type="subcellular location">
    <subcellularLocation>
        <location evidence="1">Cell membrane</location>
        <topology evidence="1">Multi-pass membrane protein</topology>
    </subcellularLocation>
</comment>
<evidence type="ECO:0000256" key="2">
    <source>
        <dbReference type="ARBA" id="ARBA00022475"/>
    </source>
</evidence>
<dbReference type="Proteomes" id="UP000002432">
    <property type="component" value="Chromosome"/>
</dbReference>
<evidence type="ECO:0000256" key="6">
    <source>
        <dbReference type="ARBA" id="ARBA00038076"/>
    </source>
</evidence>
<dbReference type="OrthoDB" id="9770099at2"/>
<name>Q1IIC4_KORVE</name>
<proteinExistence type="inferred from homology"/>
<organism evidence="10 11">
    <name type="scientific">Koribacter versatilis (strain Ellin345)</name>
    <dbReference type="NCBI Taxonomy" id="204669"/>
    <lineage>
        <taxon>Bacteria</taxon>
        <taxon>Pseudomonadati</taxon>
        <taxon>Acidobacteriota</taxon>
        <taxon>Terriglobia</taxon>
        <taxon>Terriglobales</taxon>
        <taxon>Candidatus Korobacteraceae</taxon>
        <taxon>Candidatus Korobacter</taxon>
    </lineage>
</organism>
<dbReference type="EnsemblBacteria" id="ABF43376">
    <property type="protein sequence ID" value="ABF43376"/>
    <property type="gene ID" value="Acid345_4376"/>
</dbReference>
<feature type="transmembrane region" description="Helical" evidence="7">
    <location>
        <begin position="44"/>
        <end position="67"/>
    </location>
</feature>
<feature type="transmembrane region" description="Helical" evidence="7">
    <location>
        <begin position="400"/>
        <end position="420"/>
    </location>
</feature>